<dbReference type="InterPro" id="IPR036278">
    <property type="entry name" value="Sialidase_sf"/>
</dbReference>
<dbReference type="GO" id="GO:0004308">
    <property type="term" value="F:exo-alpha-sialidase activity"/>
    <property type="evidence" value="ECO:0007669"/>
    <property type="project" value="UniProtKB-EC"/>
</dbReference>
<dbReference type="RefSeq" id="WP_253760837.1">
    <property type="nucleotide sequence ID" value="NZ_JAMZDZ010000001.1"/>
</dbReference>
<dbReference type="EMBL" id="JBHSAY010000010">
    <property type="protein sequence ID" value="MFC4133367.1"/>
    <property type="molecule type" value="Genomic_DNA"/>
</dbReference>
<dbReference type="InterPro" id="IPR011040">
    <property type="entry name" value="Sialidase"/>
</dbReference>
<keyword evidence="3" id="KW-1185">Reference proteome</keyword>
<dbReference type="Pfam" id="PF13088">
    <property type="entry name" value="BNR_2"/>
    <property type="match status" value="1"/>
</dbReference>
<dbReference type="EC" id="3.2.1.18" evidence="2"/>
<dbReference type="PANTHER" id="PTHR43752">
    <property type="entry name" value="BNR/ASP-BOX REPEAT FAMILY PROTEIN"/>
    <property type="match status" value="1"/>
</dbReference>
<proteinExistence type="predicted"/>
<dbReference type="SUPFAM" id="SSF50939">
    <property type="entry name" value="Sialidases"/>
    <property type="match status" value="1"/>
</dbReference>
<organism evidence="2 3">
    <name type="scientific">Hamadaea flava</name>
    <dbReference type="NCBI Taxonomy" id="1742688"/>
    <lineage>
        <taxon>Bacteria</taxon>
        <taxon>Bacillati</taxon>
        <taxon>Actinomycetota</taxon>
        <taxon>Actinomycetes</taxon>
        <taxon>Micromonosporales</taxon>
        <taxon>Micromonosporaceae</taxon>
        <taxon>Hamadaea</taxon>
    </lineage>
</organism>
<evidence type="ECO:0000259" key="1">
    <source>
        <dbReference type="Pfam" id="PF13088"/>
    </source>
</evidence>
<sequence length="327" mass="35068">MIVARAASGTLPHFPDLVALADGPLLCAYRESTGHVRADGRIMLVESGDRGQTWSEPRVVADGEHDDRDPKLVQLRDGTVLLSYFVLDWHPDGKFTCLGTLVMRSEDGGRTWSEPVVAGGDDLLWAVSHGAAVELPDGDVLLPLYGVDPRRSTGLDSALAVRSTDGGRTWAAETAVPLGISADFHFREPTLTVLPTGEVVALLRTSVEHAYLARSTDGGRTWTPPVETDLPASSHHVLLLADGALLVAYGDISKRFSPRRSTVARIVTDPAGEWTGPDLHLYDSGHPDQANPSSVELEPGRFLTVSFDVPDATVVSFTSDRAAYVAS</sequence>
<keyword evidence="2" id="KW-0326">Glycosidase</keyword>
<gene>
    <name evidence="2" type="ORF">ACFOZ4_22380</name>
</gene>
<evidence type="ECO:0000313" key="2">
    <source>
        <dbReference type="EMBL" id="MFC4133367.1"/>
    </source>
</evidence>
<dbReference type="PANTHER" id="PTHR43752:SF2">
    <property type="entry name" value="BNR_ASP-BOX REPEAT FAMILY PROTEIN"/>
    <property type="match status" value="1"/>
</dbReference>
<name>A0ABV8LQQ2_9ACTN</name>
<reference evidence="3" key="1">
    <citation type="journal article" date="2019" name="Int. J. Syst. Evol. Microbiol.">
        <title>The Global Catalogue of Microorganisms (GCM) 10K type strain sequencing project: providing services to taxonomists for standard genome sequencing and annotation.</title>
        <authorList>
            <consortium name="The Broad Institute Genomics Platform"/>
            <consortium name="The Broad Institute Genome Sequencing Center for Infectious Disease"/>
            <person name="Wu L."/>
            <person name="Ma J."/>
        </authorList>
    </citation>
    <scope>NUCLEOTIDE SEQUENCE [LARGE SCALE GENOMIC DNA]</scope>
    <source>
        <strain evidence="3">CGMCC 4.7289</strain>
    </source>
</reference>
<evidence type="ECO:0000313" key="3">
    <source>
        <dbReference type="Proteomes" id="UP001595816"/>
    </source>
</evidence>
<feature type="domain" description="Sialidase" evidence="1">
    <location>
        <begin position="24"/>
        <end position="283"/>
    </location>
</feature>
<keyword evidence="2" id="KW-0378">Hydrolase</keyword>
<dbReference type="Proteomes" id="UP001595816">
    <property type="component" value="Unassembled WGS sequence"/>
</dbReference>
<protein>
    <submittedName>
        <fullName evidence="2">Exo-alpha-sialidase</fullName>
        <ecNumber evidence="2">3.2.1.18</ecNumber>
    </submittedName>
</protein>
<dbReference type="CDD" id="cd15482">
    <property type="entry name" value="Sialidase_non-viral"/>
    <property type="match status" value="1"/>
</dbReference>
<comment type="caution">
    <text evidence="2">The sequence shown here is derived from an EMBL/GenBank/DDBJ whole genome shotgun (WGS) entry which is preliminary data.</text>
</comment>
<dbReference type="Gene3D" id="2.120.10.10">
    <property type="match status" value="1"/>
</dbReference>
<accession>A0ABV8LQQ2</accession>